<dbReference type="GO" id="GO:0008270">
    <property type="term" value="F:zinc ion binding"/>
    <property type="evidence" value="ECO:0007669"/>
    <property type="project" value="UniProtKB-KW"/>
</dbReference>
<evidence type="ECO:0000256" key="2">
    <source>
        <dbReference type="ARBA" id="ARBA00022737"/>
    </source>
</evidence>
<dbReference type="GO" id="GO:0005634">
    <property type="term" value="C:nucleus"/>
    <property type="evidence" value="ECO:0007669"/>
    <property type="project" value="TreeGrafter"/>
</dbReference>
<dbReference type="KEGG" id="loa:LOAG_19320"/>
<gene>
    <name evidence="7" type="ORF">LOAG_19320</name>
</gene>
<sequence>MGIHTDKMSYSCEVCGQVFKRKPYLKSHMKTHNKNRPLFNCTVCGKCYLNYDRLNLHKKNHERS</sequence>
<evidence type="ECO:0000256" key="3">
    <source>
        <dbReference type="ARBA" id="ARBA00022771"/>
    </source>
</evidence>
<dbReference type="FunFam" id="3.30.160.60:FF:001732">
    <property type="entry name" value="Zgc:162936"/>
    <property type="match status" value="1"/>
</dbReference>
<evidence type="ECO:0000256" key="1">
    <source>
        <dbReference type="ARBA" id="ARBA00022723"/>
    </source>
</evidence>
<dbReference type="PROSITE" id="PS00028">
    <property type="entry name" value="ZINC_FINGER_C2H2_1"/>
    <property type="match status" value="2"/>
</dbReference>
<dbReference type="EMBL" id="JH717341">
    <property type="protein sequence ID" value="EJD73265.1"/>
    <property type="molecule type" value="Genomic_DNA"/>
</dbReference>
<keyword evidence="2" id="KW-0677">Repeat</keyword>
<dbReference type="AlphaFoldDB" id="A0A1S0UCH6"/>
<dbReference type="SUPFAM" id="SSF57667">
    <property type="entry name" value="beta-beta-alpha zinc fingers"/>
    <property type="match status" value="1"/>
</dbReference>
<dbReference type="GO" id="GO:0000977">
    <property type="term" value="F:RNA polymerase II transcription regulatory region sequence-specific DNA binding"/>
    <property type="evidence" value="ECO:0007669"/>
    <property type="project" value="TreeGrafter"/>
</dbReference>
<dbReference type="SMART" id="SM00355">
    <property type="entry name" value="ZnF_C2H2"/>
    <property type="match status" value="2"/>
</dbReference>
<keyword evidence="1" id="KW-0479">Metal-binding</keyword>
<dbReference type="OrthoDB" id="654211at2759"/>
<dbReference type="CTD" id="31252406"/>
<proteinExistence type="predicted"/>
<dbReference type="PROSITE" id="PS50157">
    <property type="entry name" value="ZINC_FINGER_C2H2_2"/>
    <property type="match status" value="2"/>
</dbReference>
<accession>A0A1S0UCH6</accession>
<dbReference type="Pfam" id="PF00096">
    <property type="entry name" value="zf-C2H2"/>
    <property type="match status" value="1"/>
</dbReference>
<evidence type="ECO:0000256" key="5">
    <source>
        <dbReference type="PROSITE-ProRule" id="PRU00042"/>
    </source>
</evidence>
<dbReference type="InterPro" id="IPR013087">
    <property type="entry name" value="Znf_C2H2_type"/>
</dbReference>
<dbReference type="RefSeq" id="XP_020304227.1">
    <property type="nucleotide sequence ID" value="XM_020451965.1"/>
</dbReference>
<dbReference type="PANTHER" id="PTHR14196">
    <property type="entry name" value="ODD-SKIPPED - RELATED"/>
    <property type="match status" value="1"/>
</dbReference>
<dbReference type="OMA" id="PVYHCTI"/>
<name>A0A1S0UCH6_LOALO</name>
<protein>
    <submittedName>
        <fullName evidence="7">Zinc finger protein</fullName>
    </submittedName>
</protein>
<dbReference type="GO" id="GO:0000981">
    <property type="term" value="F:DNA-binding transcription factor activity, RNA polymerase II-specific"/>
    <property type="evidence" value="ECO:0007669"/>
    <property type="project" value="TreeGrafter"/>
</dbReference>
<dbReference type="Pfam" id="PF13912">
    <property type="entry name" value="zf-C2H2_6"/>
    <property type="match status" value="1"/>
</dbReference>
<feature type="domain" description="C2H2-type" evidence="6">
    <location>
        <begin position="39"/>
        <end position="64"/>
    </location>
</feature>
<feature type="domain" description="C2H2-type" evidence="6">
    <location>
        <begin position="10"/>
        <end position="37"/>
    </location>
</feature>
<evidence type="ECO:0000259" key="6">
    <source>
        <dbReference type="PROSITE" id="PS50157"/>
    </source>
</evidence>
<keyword evidence="3 5" id="KW-0863">Zinc-finger</keyword>
<dbReference type="InParanoid" id="A0A1S0UCH6"/>
<organism evidence="7">
    <name type="scientific">Loa loa</name>
    <name type="common">Eye worm</name>
    <name type="synonym">Filaria loa</name>
    <dbReference type="NCBI Taxonomy" id="7209"/>
    <lineage>
        <taxon>Eukaryota</taxon>
        <taxon>Metazoa</taxon>
        <taxon>Ecdysozoa</taxon>
        <taxon>Nematoda</taxon>
        <taxon>Chromadorea</taxon>
        <taxon>Rhabditida</taxon>
        <taxon>Spirurina</taxon>
        <taxon>Spiruromorpha</taxon>
        <taxon>Filarioidea</taxon>
        <taxon>Onchocercidae</taxon>
        <taxon>Loa</taxon>
    </lineage>
</organism>
<dbReference type="Gene3D" id="3.30.160.60">
    <property type="entry name" value="Classic Zinc Finger"/>
    <property type="match status" value="2"/>
</dbReference>
<evidence type="ECO:0000313" key="7">
    <source>
        <dbReference type="EMBL" id="EJD73265.1"/>
    </source>
</evidence>
<dbReference type="InterPro" id="IPR050717">
    <property type="entry name" value="C2H2-ZF_Transcription_Reg"/>
</dbReference>
<dbReference type="GeneID" id="31252406"/>
<keyword evidence="4" id="KW-0862">Zinc</keyword>
<dbReference type="InterPro" id="IPR036236">
    <property type="entry name" value="Znf_C2H2_sf"/>
</dbReference>
<dbReference type="GO" id="GO:0045893">
    <property type="term" value="P:positive regulation of DNA-templated transcription"/>
    <property type="evidence" value="ECO:0007669"/>
    <property type="project" value="UniProtKB-ARBA"/>
</dbReference>
<dbReference type="PANTHER" id="PTHR14196:SF12">
    <property type="entry name" value="ZINC FINGER PROTEIN 208-LIKE"/>
    <property type="match status" value="1"/>
</dbReference>
<dbReference type="GO" id="GO:0005694">
    <property type="term" value="C:chromosome"/>
    <property type="evidence" value="ECO:0007669"/>
    <property type="project" value="UniProtKB-ARBA"/>
</dbReference>
<reference evidence="7" key="1">
    <citation type="submission" date="2012-04" db="EMBL/GenBank/DDBJ databases">
        <title>The Genome Sequence of Loa loa.</title>
        <authorList>
            <consortium name="The Broad Institute Genome Sequencing Platform"/>
            <consortium name="Broad Institute Genome Sequencing Center for Infectious Disease"/>
            <person name="Nutman T.B."/>
            <person name="Fink D.L."/>
            <person name="Russ C."/>
            <person name="Young S."/>
            <person name="Zeng Q."/>
            <person name="Gargeya S."/>
            <person name="Alvarado L."/>
            <person name="Berlin A."/>
            <person name="Chapman S.B."/>
            <person name="Chen Z."/>
            <person name="Freedman E."/>
            <person name="Gellesch M."/>
            <person name="Goldberg J."/>
            <person name="Griggs A."/>
            <person name="Gujja S."/>
            <person name="Heilman E.R."/>
            <person name="Heiman D."/>
            <person name="Howarth C."/>
            <person name="Mehta T."/>
            <person name="Neiman D."/>
            <person name="Pearson M."/>
            <person name="Roberts A."/>
            <person name="Saif S."/>
            <person name="Shea T."/>
            <person name="Shenoy N."/>
            <person name="Sisk P."/>
            <person name="Stolte C."/>
            <person name="Sykes S."/>
            <person name="White J."/>
            <person name="Yandava C."/>
            <person name="Haas B."/>
            <person name="Henn M.R."/>
            <person name="Nusbaum C."/>
            <person name="Birren B."/>
        </authorList>
    </citation>
    <scope>NUCLEOTIDE SEQUENCE [LARGE SCALE GENOMIC DNA]</scope>
</reference>
<evidence type="ECO:0000256" key="4">
    <source>
        <dbReference type="ARBA" id="ARBA00022833"/>
    </source>
</evidence>